<dbReference type="Pfam" id="PF14111">
    <property type="entry name" value="DUF4283"/>
    <property type="match status" value="1"/>
</dbReference>
<dbReference type="RefSeq" id="XP_056692262.1">
    <property type="nucleotide sequence ID" value="XM_056836284.1"/>
</dbReference>
<dbReference type="Pfam" id="PF00078">
    <property type="entry name" value="RVT_1"/>
    <property type="match status" value="1"/>
</dbReference>
<dbReference type="GeneID" id="130467694"/>
<dbReference type="SUPFAM" id="SSF56672">
    <property type="entry name" value="DNA/RNA polymerases"/>
    <property type="match status" value="1"/>
</dbReference>
<evidence type="ECO:0000313" key="3">
    <source>
        <dbReference type="Proteomes" id="UP000813463"/>
    </source>
</evidence>
<dbReference type="InterPro" id="IPR000477">
    <property type="entry name" value="RT_dom"/>
</dbReference>
<dbReference type="Gene3D" id="3.60.10.10">
    <property type="entry name" value="Endonuclease/exonuclease/phosphatase"/>
    <property type="match status" value="1"/>
</dbReference>
<dbReference type="Proteomes" id="UP000813463">
    <property type="component" value="Chromosome 2"/>
</dbReference>
<gene>
    <name evidence="4" type="primary">LOC130467694</name>
</gene>
<dbReference type="PANTHER" id="PTHR33233:SF17">
    <property type="entry name" value="DUF4283 DOMAIN-CONTAINING PROTEIN"/>
    <property type="match status" value="1"/>
</dbReference>
<dbReference type="CDD" id="cd01650">
    <property type="entry name" value="RT_nLTR_like"/>
    <property type="match status" value="1"/>
</dbReference>
<dbReference type="PANTHER" id="PTHR33233">
    <property type="entry name" value="ENDONUCLEASE/EXONUCLEASE/PHOSPHATASE"/>
    <property type="match status" value="1"/>
</dbReference>
<evidence type="ECO:0000256" key="1">
    <source>
        <dbReference type="SAM" id="MobiDB-lite"/>
    </source>
</evidence>
<dbReference type="InterPro" id="IPR026960">
    <property type="entry name" value="RVT-Znf"/>
</dbReference>
<dbReference type="SUPFAM" id="SSF56219">
    <property type="entry name" value="DNase I-like"/>
    <property type="match status" value="1"/>
</dbReference>
<feature type="domain" description="Reverse transcriptase" evidence="2">
    <location>
        <begin position="907"/>
        <end position="1185"/>
    </location>
</feature>
<dbReference type="InterPro" id="IPR036691">
    <property type="entry name" value="Endo/exonu/phosph_ase_sf"/>
</dbReference>
<feature type="region of interest" description="Disordered" evidence="1">
    <location>
        <begin position="1"/>
        <end position="44"/>
    </location>
</feature>
<sequence length="1536" mass="173843">MARKKKAILNISTTKVAAKSPSVSSHTSGTSTTQNDAQNANPDALVFDSDGEELMHSPLVHPSAGMIPRKLHDTILLLDQNLGVGRNNTVGGTNPQGNGESVDIGDIGGNNTEPGVVEPPIVKEPWKNLFTGSKMASKGASLSFVTPVLQDGKKIAQLQEDEMNELTEKWKSSMVMYVVGDSPTIASVKRYMEGMWNSVAQPQVFYHDDGYFIIKFVNMKDRNQIIAGGPYTFYGKPVIIKPWTANFNFYEEVLRVIPLWVRFPNLPLNCWGCDSLSRIGSLLGVPLFADECTTRQDRVSFTRVLIEMDITSPLPDCVWIEDSKGGMFKQAVTYDWLPQYCKVCCTAGHDCTKKTKPPVPKPVAKKVWVPKAVQQAHPMSEQQEQPNAVHTPEMPVNNVSDPTPWKIVTRRTKGLSRMRTLSPSNPFTVLPAELGFKELTGGDMEMQNTTEPPDEEETRVKESNFSRVVNKFGRNWKWENNYTANPRGRIWVGWLYQEVDIHVLQVHEQFIHCEIRDRYGVVDLYVTLVYGLHSIDTRKNLWNSLTTLASSVGSCPWVITGDFNSPLFADDRINGTPVSATETKDFDEFITSNGLCPVKSVGHYFSWHKGTGEGKIASRIDWCLGNDEWIHKFSNVQVEYLNPSISDHSPLLINCLPDKVEGGRPFRFLNYLADHSSFSAIIQAAFTGVYHGTPMFKLWCKLKKVKAELKKLHREDFSGITEKITIARSELDKVQQSLQTGRSPALLNQEVVCIKQLRHWLRIDEIALRQKSRIQWLKLGDSNNHFFFSTVKERVRFNSIAILYEDNGTKLVDPDLIQTEILSFYKKLLGTSANTLPSIHIPTVRNGSRLNNDARQDLCRDVTDDEIDLALHGIGNDKAPGPDGLNAVFFKKAWPVIKQDIYRAVKDVFVTNFMLPQYNCTSITLIPKVPNPTRVKEYRPIACCNVVYKIVSKILTTRMQGVIGQVVSECQSGFIPERQISDNILLATELIKGYTRAHLSPRCMLKIDLKKAYDSIEWPFLISVMDALGFPHRFVQWVYTCISTVSYSVLINGKPCTPFKAKKGLRQGDPLSPFLFAIGMEYLSRHLHQLQTKPDFNFHPRCAKLALTHLMFADDLLLFCRADLISIDMMLASFKKFSLASGLEANMDKSNIYVGGVYGQDKADILNAVSTPEGSFPFRYLGVPLSTKKLKYTQCRPLIEKVLARAKVWTVKHLSYAGRLQLVQTILLSLQSFWCQIFILPKKVIKEIQGYCRVFLWTGNTDPSKKALVAWHKLCLPKVAGGLNLKDMCWWNKAAVAKLLWAITYKKDRLWCKLVHAYYIKGRDVGSTQWPVNMSWPLRKILNSQSLIDSIGGWSAVSKGGVFSIQIMYHLLMGPCDKVSWRRIIFHNKASPKSLFVSWLAVLGRLPTLDRLLKWKIVDSNVCPLCSCMPESTQHLFFECSYSAAIWSSVLACLQFHRPVSQLDNEVVLMTRAAKRTGDRFKLLLMFFAECLYGIWLQRNAKVYTHSCRSPLDLLRDIKYRVACRATDQQRNLLLM</sequence>
<reference evidence="3" key="1">
    <citation type="journal article" date="2021" name="Nat. Commun.">
        <title>Genomic analyses provide insights into spinach domestication and the genetic basis of agronomic traits.</title>
        <authorList>
            <person name="Cai X."/>
            <person name="Sun X."/>
            <person name="Xu C."/>
            <person name="Sun H."/>
            <person name="Wang X."/>
            <person name="Ge C."/>
            <person name="Zhang Z."/>
            <person name="Wang Q."/>
            <person name="Fei Z."/>
            <person name="Jiao C."/>
            <person name="Wang Q."/>
        </authorList>
    </citation>
    <scope>NUCLEOTIDE SEQUENCE [LARGE SCALE GENOMIC DNA]</scope>
    <source>
        <strain evidence="3">cv. Varoflay</strain>
    </source>
</reference>
<protein>
    <recommendedName>
        <fullName evidence="2">Reverse transcriptase domain-containing protein</fullName>
    </recommendedName>
</protein>
<dbReference type="InterPro" id="IPR025558">
    <property type="entry name" value="DUF4283"/>
</dbReference>
<evidence type="ECO:0000313" key="4">
    <source>
        <dbReference type="RefSeq" id="XP_056692262.1"/>
    </source>
</evidence>
<name>A0ABM3R9G0_SPIOL</name>
<feature type="region of interest" description="Disordered" evidence="1">
    <location>
        <begin position="379"/>
        <end position="404"/>
    </location>
</feature>
<accession>A0ABM3R9G0</accession>
<feature type="compositionally biased region" description="Low complexity" evidence="1">
    <location>
        <begin position="20"/>
        <end position="33"/>
    </location>
</feature>
<keyword evidence="3" id="KW-1185">Reference proteome</keyword>
<dbReference type="InterPro" id="IPR043502">
    <property type="entry name" value="DNA/RNA_pol_sf"/>
</dbReference>
<dbReference type="Pfam" id="PF13966">
    <property type="entry name" value="zf-RVT"/>
    <property type="match status" value="1"/>
</dbReference>
<organism evidence="3 4">
    <name type="scientific">Spinacia oleracea</name>
    <name type="common">Spinach</name>
    <dbReference type="NCBI Taxonomy" id="3562"/>
    <lineage>
        <taxon>Eukaryota</taxon>
        <taxon>Viridiplantae</taxon>
        <taxon>Streptophyta</taxon>
        <taxon>Embryophyta</taxon>
        <taxon>Tracheophyta</taxon>
        <taxon>Spermatophyta</taxon>
        <taxon>Magnoliopsida</taxon>
        <taxon>eudicotyledons</taxon>
        <taxon>Gunneridae</taxon>
        <taxon>Pentapetalae</taxon>
        <taxon>Caryophyllales</taxon>
        <taxon>Chenopodiaceae</taxon>
        <taxon>Chenopodioideae</taxon>
        <taxon>Anserineae</taxon>
        <taxon>Spinacia</taxon>
    </lineage>
</organism>
<dbReference type="PROSITE" id="PS50878">
    <property type="entry name" value="RT_POL"/>
    <property type="match status" value="1"/>
</dbReference>
<proteinExistence type="predicted"/>
<reference evidence="4" key="2">
    <citation type="submission" date="2025-08" db="UniProtKB">
        <authorList>
            <consortium name="RefSeq"/>
        </authorList>
    </citation>
    <scope>IDENTIFICATION</scope>
    <source>
        <tissue evidence="4">Leaf</tissue>
    </source>
</reference>
<evidence type="ECO:0000259" key="2">
    <source>
        <dbReference type="PROSITE" id="PS50878"/>
    </source>
</evidence>